<proteinExistence type="predicted"/>
<protein>
    <submittedName>
        <fullName evidence="1">Uncharacterized protein</fullName>
    </submittedName>
</protein>
<name>A0A916E4S6_9GLOM</name>
<sequence length="175" mass="20412">MSTGRKELTAFERGEVIGAWKCGICERKISEALNHLKTTIHNIISAYKERRNETLPPRTGRQPIILERDVLLQLMYGRVGVKKPLVTEVNRKKRLEWAKERKDWVNEWQPHKKYNVECLIPTIGKSGHTNLYQKIGQILQEEWSNINANKYQNLVDSMPRRVAAVINNKGYPTKY</sequence>
<organism evidence="1 2">
    <name type="scientific">Rhizophagus irregularis</name>
    <dbReference type="NCBI Taxonomy" id="588596"/>
    <lineage>
        <taxon>Eukaryota</taxon>
        <taxon>Fungi</taxon>
        <taxon>Fungi incertae sedis</taxon>
        <taxon>Mucoromycota</taxon>
        <taxon>Glomeromycotina</taxon>
        <taxon>Glomeromycetes</taxon>
        <taxon>Glomerales</taxon>
        <taxon>Glomeraceae</taxon>
        <taxon>Rhizophagus</taxon>
    </lineage>
</organism>
<evidence type="ECO:0000313" key="2">
    <source>
        <dbReference type="Proteomes" id="UP000684084"/>
    </source>
</evidence>
<dbReference type="Proteomes" id="UP000684084">
    <property type="component" value="Unassembled WGS sequence"/>
</dbReference>
<comment type="caution">
    <text evidence="1">The sequence shown here is derived from an EMBL/GenBank/DDBJ whole genome shotgun (WGS) entry which is preliminary data.</text>
</comment>
<evidence type="ECO:0000313" key="1">
    <source>
        <dbReference type="EMBL" id="CAB5353794.1"/>
    </source>
</evidence>
<dbReference type="OrthoDB" id="2444513at2759"/>
<accession>A0A916E4S6</accession>
<dbReference type="AlphaFoldDB" id="A0A916E4S6"/>
<dbReference type="EMBL" id="CAGKOT010000009">
    <property type="protein sequence ID" value="CAB5353794.1"/>
    <property type="molecule type" value="Genomic_DNA"/>
</dbReference>
<reference evidence="1" key="1">
    <citation type="submission" date="2020-05" db="EMBL/GenBank/DDBJ databases">
        <authorList>
            <person name="Rincon C."/>
            <person name="Sanders R I."/>
            <person name="Robbins C."/>
            <person name="Chaturvedi A."/>
        </authorList>
    </citation>
    <scope>NUCLEOTIDE SEQUENCE</scope>
    <source>
        <strain evidence="1">CHB12</strain>
    </source>
</reference>
<gene>
    <name evidence="1" type="ORF">CHRIB12_LOCUS5709</name>
</gene>